<dbReference type="EMBL" id="DVMS01000150">
    <property type="protein sequence ID" value="HIU39058.1"/>
    <property type="molecule type" value="Genomic_DNA"/>
</dbReference>
<name>A0A9D1LFT0_9BACT</name>
<dbReference type="InterPro" id="IPR027417">
    <property type="entry name" value="P-loop_NTPase"/>
</dbReference>
<dbReference type="AlphaFoldDB" id="A0A9D1LFT0"/>
<reference evidence="1" key="2">
    <citation type="journal article" date="2021" name="PeerJ">
        <title>Extensive microbial diversity within the chicken gut microbiome revealed by metagenomics and culture.</title>
        <authorList>
            <person name="Gilroy R."/>
            <person name="Ravi A."/>
            <person name="Getino M."/>
            <person name="Pursley I."/>
            <person name="Horton D.L."/>
            <person name="Alikhan N.F."/>
            <person name="Baker D."/>
            <person name="Gharbi K."/>
            <person name="Hall N."/>
            <person name="Watson M."/>
            <person name="Adriaenssens E.M."/>
            <person name="Foster-Nyarko E."/>
            <person name="Jarju S."/>
            <person name="Secka A."/>
            <person name="Antonio M."/>
            <person name="Oren A."/>
            <person name="Chaudhuri R.R."/>
            <person name="La Ragione R."/>
            <person name="Hildebrand F."/>
            <person name="Pallen M.J."/>
        </authorList>
    </citation>
    <scope>NUCLEOTIDE SEQUENCE</scope>
    <source>
        <strain evidence="1">17073</strain>
    </source>
</reference>
<comment type="caution">
    <text evidence="1">The sequence shown here is derived from an EMBL/GenBank/DDBJ whole genome shotgun (WGS) entry which is preliminary data.</text>
</comment>
<dbReference type="Proteomes" id="UP000824076">
    <property type="component" value="Unassembled WGS sequence"/>
</dbReference>
<accession>A0A9D1LFT0</accession>
<evidence type="ECO:0000313" key="2">
    <source>
        <dbReference type="Proteomes" id="UP000824076"/>
    </source>
</evidence>
<sequence length="242" mass="27474">MTPENLIQENERRKEARACVYDPLKGRGCYGERVEVRLPASRGETVFVPRSMIADDAYRPRLSRLSFDLLRMKHDFEFWCAACVVVKDKTGYADIPLVLNRPQRRIFAALESRRVAGLPMRLILLKARQCGGSTVVQMYMAWIQLLLRDNWHSLICAHVKDAAATIKGMMAKLLANYPERYLPAGEKCLKLRSFEGSRDTFRIGHRNNTLTINSAENQATARGKDLAMAHLSEAAFWRTSAG</sequence>
<gene>
    <name evidence="1" type="ORF">IAD18_05270</name>
</gene>
<feature type="non-terminal residue" evidence="1">
    <location>
        <position position="242"/>
    </location>
</feature>
<organism evidence="1 2">
    <name type="scientific">Candidatus Limisoma intestinavium</name>
    <dbReference type="NCBI Taxonomy" id="2840856"/>
    <lineage>
        <taxon>Bacteria</taxon>
        <taxon>Pseudomonadati</taxon>
        <taxon>Bacteroidota</taxon>
        <taxon>Bacteroidia</taxon>
        <taxon>Bacteroidales</taxon>
        <taxon>Candidatus Limisoma</taxon>
    </lineage>
</organism>
<dbReference type="Gene3D" id="3.40.50.300">
    <property type="entry name" value="P-loop containing nucleotide triphosphate hydrolases"/>
    <property type="match status" value="1"/>
</dbReference>
<protein>
    <submittedName>
        <fullName evidence="1">Uncharacterized protein</fullName>
    </submittedName>
</protein>
<evidence type="ECO:0000313" key="1">
    <source>
        <dbReference type="EMBL" id="HIU39058.1"/>
    </source>
</evidence>
<reference evidence="1" key="1">
    <citation type="submission" date="2020-10" db="EMBL/GenBank/DDBJ databases">
        <authorList>
            <person name="Gilroy R."/>
        </authorList>
    </citation>
    <scope>NUCLEOTIDE SEQUENCE</scope>
    <source>
        <strain evidence="1">17073</strain>
    </source>
</reference>
<proteinExistence type="predicted"/>